<dbReference type="InterPro" id="IPR012341">
    <property type="entry name" value="6hp_glycosidase-like_sf"/>
</dbReference>
<dbReference type="GO" id="GO:0016740">
    <property type="term" value="F:transferase activity"/>
    <property type="evidence" value="ECO:0007669"/>
    <property type="project" value="UniProtKB-KW"/>
</dbReference>
<dbReference type="SUPFAM" id="SSF48208">
    <property type="entry name" value="Six-hairpin glycosidases"/>
    <property type="match status" value="1"/>
</dbReference>
<gene>
    <name evidence="1" type="ORF">HB897_09160</name>
</gene>
<sequence length="336" mass="38810">MKRLIIIVTFILLVSIGLYFLFQQDSPAKKQPTKTKEATPTSTSVQKYVEQNYTAKNGLIINYKNASEPHYLAESIGLYMEYLVEVNDSANFQKQVDLLQKNFVTNDHFIKWEATKSTTTNAIVDDFRIAESLNDASEKFKHPAYKKLANTLLTNTQKYSSKKELPVDFYDFVHQETANTLHLSYLNIPAMKKANYPEKAYQPIQTVQATPFFTEVFQNGQFQYADPQEVNMIDQMLIAIAYYEKNGFVEPNFDNFLQSELTSNGKIYARYNRKTKKSTSENESTAVYAFLTQYFNKTNQPKNGKITKGLLQKMDTSNPETTHFFDYINKEITLKK</sequence>
<keyword evidence="1" id="KW-0808">Transferase</keyword>
<dbReference type="Gene3D" id="1.50.10.10">
    <property type="match status" value="1"/>
</dbReference>
<evidence type="ECO:0000313" key="1">
    <source>
        <dbReference type="EMBL" id="MBC1486393.1"/>
    </source>
</evidence>
<dbReference type="GO" id="GO:0005975">
    <property type="term" value="P:carbohydrate metabolic process"/>
    <property type="evidence" value="ECO:0007669"/>
    <property type="project" value="InterPro"/>
</dbReference>
<dbReference type="InterPro" id="IPR008928">
    <property type="entry name" value="6-hairpin_glycosidase_sf"/>
</dbReference>
<name>A0A7X1C6Q3_LISSE</name>
<dbReference type="EMBL" id="JAARRG010000005">
    <property type="protein sequence ID" value="MBC1486393.1"/>
    <property type="molecule type" value="Genomic_DNA"/>
</dbReference>
<dbReference type="Proteomes" id="UP000523362">
    <property type="component" value="Unassembled WGS sequence"/>
</dbReference>
<organism evidence="1 2">
    <name type="scientific">Listeria seeligeri</name>
    <dbReference type="NCBI Taxonomy" id="1640"/>
    <lineage>
        <taxon>Bacteria</taxon>
        <taxon>Bacillati</taxon>
        <taxon>Bacillota</taxon>
        <taxon>Bacilli</taxon>
        <taxon>Bacillales</taxon>
        <taxon>Listeriaceae</taxon>
        <taxon>Listeria</taxon>
    </lineage>
</organism>
<reference evidence="1 2" key="1">
    <citation type="submission" date="2020-03" db="EMBL/GenBank/DDBJ databases">
        <title>Soil Listeria distribution.</title>
        <authorList>
            <person name="Liao J."/>
            <person name="Wiedmann M."/>
        </authorList>
    </citation>
    <scope>NUCLEOTIDE SEQUENCE [LARGE SCALE GENOMIC DNA]</scope>
    <source>
        <strain evidence="1 2">FSL L7-1560</strain>
    </source>
</reference>
<evidence type="ECO:0000313" key="2">
    <source>
        <dbReference type="Proteomes" id="UP000523362"/>
    </source>
</evidence>
<dbReference type="RefSeq" id="WP_185383778.1">
    <property type="nucleotide sequence ID" value="NZ_JAARRG010000005.1"/>
</dbReference>
<comment type="caution">
    <text evidence="1">The sequence shown here is derived from an EMBL/GenBank/DDBJ whole genome shotgun (WGS) entry which is preliminary data.</text>
</comment>
<protein>
    <submittedName>
        <fullName evidence="1">Glycoside transferase</fullName>
    </submittedName>
</protein>
<dbReference type="AlphaFoldDB" id="A0A7X1C6Q3"/>
<accession>A0A7X1C6Q3</accession>
<proteinExistence type="predicted"/>